<dbReference type="InterPro" id="IPR034122">
    <property type="entry name" value="Retropepsin-like_bacterial"/>
</dbReference>
<dbReference type="GO" id="GO:0004190">
    <property type="term" value="F:aspartic-type endopeptidase activity"/>
    <property type="evidence" value="ECO:0007669"/>
    <property type="project" value="InterPro"/>
</dbReference>
<dbReference type="EMBL" id="BSDX01000001">
    <property type="protein sequence ID" value="GLI54111.1"/>
    <property type="molecule type" value="Genomic_DNA"/>
</dbReference>
<evidence type="ECO:0000256" key="1">
    <source>
        <dbReference type="SAM" id="Phobius"/>
    </source>
</evidence>
<dbReference type="PROSITE" id="PS00141">
    <property type="entry name" value="ASP_PROTEASE"/>
    <property type="match status" value="1"/>
</dbReference>
<comment type="caution">
    <text evidence="2">The sequence shown here is derived from an EMBL/GenBank/DDBJ whole genome shotgun (WGS) entry which is preliminary data.</text>
</comment>
<dbReference type="Pfam" id="PF13975">
    <property type="entry name" value="gag-asp_proteas"/>
    <property type="match status" value="1"/>
</dbReference>
<dbReference type="GO" id="GO:0006508">
    <property type="term" value="P:proteolysis"/>
    <property type="evidence" value="ECO:0007669"/>
    <property type="project" value="InterPro"/>
</dbReference>
<keyword evidence="3" id="KW-1185">Reference proteome</keyword>
<dbReference type="NCBIfam" id="TIGR02281">
    <property type="entry name" value="clan_AA_DTGA"/>
    <property type="match status" value="1"/>
</dbReference>
<dbReference type="CDD" id="cd05483">
    <property type="entry name" value="retropepsin_like_bacteria"/>
    <property type="match status" value="1"/>
</dbReference>
<accession>A0A9W6GHZ0</accession>
<evidence type="ECO:0008006" key="4">
    <source>
        <dbReference type="Google" id="ProtNLM"/>
    </source>
</evidence>
<dbReference type="Gene3D" id="2.40.70.10">
    <property type="entry name" value="Acid Proteases"/>
    <property type="match status" value="1"/>
</dbReference>
<dbReference type="InterPro" id="IPR021109">
    <property type="entry name" value="Peptidase_aspartic_dom_sf"/>
</dbReference>
<reference evidence="2" key="1">
    <citation type="submission" date="2022-12" db="EMBL/GenBank/DDBJ databases">
        <title>Reference genome sequencing for broad-spectrum identification of bacterial and archaeal isolates by mass spectrometry.</title>
        <authorList>
            <person name="Sekiguchi Y."/>
            <person name="Tourlousse D.M."/>
        </authorList>
    </citation>
    <scope>NUCLEOTIDE SEQUENCE</scope>
    <source>
        <strain evidence="2">TSL-P1</strain>
    </source>
</reference>
<sequence>MGIYDRDWYREHYKKKRQKEKTKTIVAILLPFLLIIVILIVKIFILSTNHHKPNYSSDNVKIYQIVRPSDPFPTSAIKNSTLTPVASEPKKEHQELNHSRVLYSNSISQTIRYYKKNGVKYIEAEVNGIPFEFIIDTGASYISLDSNAVYKLGITSFSGKKVFSTAGGNVVGYMFKCESVKVGNMEVKNVDCSYNPFAQRNLLGNSFLSNFSYSINEYNNTITLTCKDCERDDSFSGIVEINGKKYNYYKSGRIKEIQ</sequence>
<dbReference type="AlphaFoldDB" id="A0A9W6GHZ0"/>
<keyword evidence="1" id="KW-1133">Transmembrane helix</keyword>
<dbReference type="Proteomes" id="UP001144297">
    <property type="component" value="Unassembled WGS sequence"/>
</dbReference>
<dbReference type="SUPFAM" id="SSF50630">
    <property type="entry name" value="Acid proteases"/>
    <property type="match status" value="1"/>
</dbReference>
<evidence type="ECO:0000313" key="3">
    <source>
        <dbReference type="Proteomes" id="UP001144297"/>
    </source>
</evidence>
<proteinExistence type="predicted"/>
<keyword evidence="1" id="KW-0812">Transmembrane</keyword>
<dbReference type="InterPro" id="IPR001969">
    <property type="entry name" value="Aspartic_peptidase_AS"/>
</dbReference>
<feature type="transmembrane region" description="Helical" evidence="1">
    <location>
        <begin position="24"/>
        <end position="46"/>
    </location>
</feature>
<organism evidence="2 3">
    <name type="scientific">Thermodesulfovibrio yellowstonii</name>
    <dbReference type="NCBI Taxonomy" id="28262"/>
    <lineage>
        <taxon>Bacteria</taxon>
        <taxon>Pseudomonadati</taxon>
        <taxon>Nitrospirota</taxon>
        <taxon>Thermodesulfovibrionia</taxon>
        <taxon>Thermodesulfovibrionales</taxon>
        <taxon>Thermodesulfovibrionaceae</taxon>
        <taxon>Thermodesulfovibrio</taxon>
    </lineage>
</organism>
<protein>
    <recommendedName>
        <fullName evidence="4">Peptidase A2 domain-containing protein</fullName>
    </recommendedName>
</protein>
<dbReference type="InterPro" id="IPR011969">
    <property type="entry name" value="Clan_AA_Asp_peptidase_C"/>
</dbReference>
<name>A0A9W6GHZ0_9BACT</name>
<gene>
    <name evidence="2" type="ORF">TISLANDTSLP1_18040</name>
</gene>
<evidence type="ECO:0000313" key="2">
    <source>
        <dbReference type="EMBL" id="GLI54111.1"/>
    </source>
</evidence>
<keyword evidence="1" id="KW-0472">Membrane</keyword>